<evidence type="ECO:0000313" key="1">
    <source>
        <dbReference type="EMBL" id="EPS70024.1"/>
    </source>
</evidence>
<evidence type="ECO:0000313" key="2">
    <source>
        <dbReference type="Proteomes" id="UP000015453"/>
    </source>
</evidence>
<sequence>MSILQIDVLPLHHLGLTQRRNGGGGRIRTRIVQLDRLTLYQLSYSRLSLYQLSYLSFSRR</sequence>
<reference evidence="1 2" key="1">
    <citation type="journal article" date="2013" name="BMC Genomics">
        <title>The miniature genome of a carnivorous plant Genlisea aurea contains a low number of genes and short non-coding sequences.</title>
        <authorList>
            <person name="Leushkin E.V."/>
            <person name="Sutormin R.A."/>
            <person name="Nabieva E.R."/>
            <person name="Penin A.A."/>
            <person name="Kondrashov A.S."/>
            <person name="Logacheva M.D."/>
        </authorList>
    </citation>
    <scope>NUCLEOTIDE SEQUENCE [LARGE SCALE GENOMIC DNA]</scope>
</reference>
<keyword evidence="2" id="KW-1185">Reference proteome</keyword>
<comment type="caution">
    <text evidence="1">The sequence shown here is derived from an EMBL/GenBank/DDBJ whole genome shotgun (WGS) entry which is preliminary data.</text>
</comment>
<dbReference type="AlphaFoldDB" id="S8CS08"/>
<gene>
    <name evidence="1" type="ORF">M569_04744</name>
</gene>
<proteinExistence type="predicted"/>
<organism evidence="1 2">
    <name type="scientific">Genlisea aurea</name>
    <dbReference type="NCBI Taxonomy" id="192259"/>
    <lineage>
        <taxon>Eukaryota</taxon>
        <taxon>Viridiplantae</taxon>
        <taxon>Streptophyta</taxon>
        <taxon>Embryophyta</taxon>
        <taxon>Tracheophyta</taxon>
        <taxon>Spermatophyta</taxon>
        <taxon>Magnoliopsida</taxon>
        <taxon>eudicotyledons</taxon>
        <taxon>Gunneridae</taxon>
        <taxon>Pentapetalae</taxon>
        <taxon>asterids</taxon>
        <taxon>lamiids</taxon>
        <taxon>Lamiales</taxon>
        <taxon>Lentibulariaceae</taxon>
        <taxon>Genlisea</taxon>
    </lineage>
</organism>
<accession>S8CS08</accession>
<dbReference type="EMBL" id="AUSU01001852">
    <property type="protein sequence ID" value="EPS70024.1"/>
    <property type="molecule type" value="Genomic_DNA"/>
</dbReference>
<protein>
    <submittedName>
        <fullName evidence="1">Uncharacterized protein</fullName>
    </submittedName>
</protein>
<dbReference type="Proteomes" id="UP000015453">
    <property type="component" value="Unassembled WGS sequence"/>
</dbReference>
<name>S8CS08_9LAMI</name>